<keyword evidence="1" id="KW-0812">Transmembrane</keyword>
<organism evidence="3">
    <name type="scientific">Pseudomonas solani</name>
    <dbReference type="NCBI Taxonomy" id="2731552"/>
    <lineage>
        <taxon>Bacteria</taxon>
        <taxon>Pseudomonadati</taxon>
        <taxon>Pseudomonadota</taxon>
        <taxon>Gammaproteobacteria</taxon>
        <taxon>Pseudomonadales</taxon>
        <taxon>Pseudomonadaceae</taxon>
        <taxon>Pseudomonas</taxon>
    </lineage>
</organism>
<evidence type="ECO:0000313" key="3">
    <source>
        <dbReference type="EMBL" id="XBY62492.1"/>
    </source>
</evidence>
<sequence length="352" mass="38422">MSIKELILAGLIAAAIPSAFAAKPEAPAEEPVAATQAEEEGEATIEEDGQTMSEEEFLASLNFQQGKVVIGDNLATLDVPEQFVFLAGEDAERVLTDAWGNPPDEVLPLGMILPKGISPLADESWAVTVEYEENGYVSDEDAADIDYGDMLKDMKEEAKADNKWRAENGYEPVQLIGWAAQPRYDAEGRKLHWAKELKFGDAETHTLNYNIRVLGRKGVLVLNFIANMDQLPTIEQNLPAVLAMTEFNPGNRYADFNPELDKVAAYGLGALIAGKVAAKAGLFAILLVFLKKFFFVPLAIGAWVINRIRGKKKEAPAEAQPQPAPEPQPVVVSEPAAMVMDMNKDDKPKIVE</sequence>
<name>A0AAU7Y103_9PSED</name>
<dbReference type="Pfam" id="PF09935">
    <property type="entry name" value="DUF2167"/>
    <property type="match status" value="1"/>
</dbReference>
<feature type="transmembrane region" description="Helical" evidence="1">
    <location>
        <begin position="282"/>
        <end position="305"/>
    </location>
</feature>
<dbReference type="RefSeq" id="WP_350446668.1">
    <property type="nucleotide sequence ID" value="NZ_CP158373.1"/>
</dbReference>
<proteinExistence type="predicted"/>
<keyword evidence="1" id="KW-1133">Transmembrane helix</keyword>
<feature type="signal peptide" evidence="2">
    <location>
        <begin position="1"/>
        <end position="21"/>
    </location>
</feature>
<dbReference type="AlphaFoldDB" id="A0AAU7Y103"/>
<reference evidence="3" key="1">
    <citation type="submission" date="2023-08" db="EMBL/GenBank/DDBJ databases">
        <title>Increased levels of nutrients transform a symbiont into a lethal pathobiont.</title>
        <authorList>
            <person name="Lachnit T."/>
            <person name="Ulrich L."/>
            <person name="Willmer F.M."/>
            <person name="Hasenbein T."/>
            <person name="Steiner L.X."/>
            <person name="Wolters M."/>
            <person name="Herbst E.M."/>
            <person name="Deines P."/>
        </authorList>
    </citation>
    <scope>NUCLEOTIDE SEQUENCE</scope>
    <source>
        <strain evidence="3">T3</strain>
    </source>
</reference>
<evidence type="ECO:0000256" key="1">
    <source>
        <dbReference type="SAM" id="Phobius"/>
    </source>
</evidence>
<accession>A0AAU7Y103</accession>
<dbReference type="EMBL" id="CP158373">
    <property type="protein sequence ID" value="XBY62492.1"/>
    <property type="molecule type" value="Genomic_DNA"/>
</dbReference>
<gene>
    <name evidence="3" type="ORF">ABS648_21405</name>
</gene>
<dbReference type="InterPro" id="IPR018682">
    <property type="entry name" value="DUF2167_membr"/>
</dbReference>
<evidence type="ECO:0000256" key="2">
    <source>
        <dbReference type="SAM" id="SignalP"/>
    </source>
</evidence>
<keyword evidence="1" id="KW-0472">Membrane</keyword>
<protein>
    <submittedName>
        <fullName evidence="3">DUF2167 domain-containing protein</fullName>
    </submittedName>
</protein>
<keyword evidence="2" id="KW-0732">Signal</keyword>
<feature type="chain" id="PRO_5043347174" evidence="2">
    <location>
        <begin position="22"/>
        <end position="352"/>
    </location>
</feature>